<protein>
    <submittedName>
        <fullName evidence="1">Uncharacterized protein</fullName>
    </submittedName>
</protein>
<organism evidence="1 2">
    <name type="scientific">Brachionus plicatilis</name>
    <name type="common">Marine rotifer</name>
    <name type="synonym">Brachionus muelleri</name>
    <dbReference type="NCBI Taxonomy" id="10195"/>
    <lineage>
        <taxon>Eukaryota</taxon>
        <taxon>Metazoa</taxon>
        <taxon>Spiralia</taxon>
        <taxon>Gnathifera</taxon>
        <taxon>Rotifera</taxon>
        <taxon>Eurotatoria</taxon>
        <taxon>Monogononta</taxon>
        <taxon>Pseudotrocha</taxon>
        <taxon>Ploima</taxon>
        <taxon>Brachionidae</taxon>
        <taxon>Brachionus</taxon>
    </lineage>
</organism>
<accession>A0A3M7QGH2</accession>
<feature type="non-terminal residue" evidence="1">
    <location>
        <position position="1"/>
    </location>
</feature>
<dbReference type="Proteomes" id="UP000276133">
    <property type="component" value="Unassembled WGS sequence"/>
</dbReference>
<dbReference type="AlphaFoldDB" id="A0A3M7QGH2"/>
<evidence type="ECO:0000313" key="1">
    <source>
        <dbReference type="EMBL" id="RNA10322.1"/>
    </source>
</evidence>
<evidence type="ECO:0000313" key="2">
    <source>
        <dbReference type="Proteomes" id="UP000276133"/>
    </source>
</evidence>
<comment type="caution">
    <text evidence="1">The sequence shown here is derived from an EMBL/GenBank/DDBJ whole genome shotgun (WGS) entry which is preliminary data.</text>
</comment>
<proteinExistence type="predicted"/>
<dbReference type="EMBL" id="REGN01006237">
    <property type="protein sequence ID" value="RNA10322.1"/>
    <property type="molecule type" value="Genomic_DNA"/>
</dbReference>
<name>A0A3M7QGH2_BRAPC</name>
<reference evidence="1 2" key="1">
    <citation type="journal article" date="2018" name="Sci. Rep.">
        <title>Genomic signatures of local adaptation to the degree of environmental predictability in rotifers.</title>
        <authorList>
            <person name="Franch-Gras L."/>
            <person name="Hahn C."/>
            <person name="Garcia-Roger E.M."/>
            <person name="Carmona M.J."/>
            <person name="Serra M."/>
            <person name="Gomez A."/>
        </authorList>
    </citation>
    <scope>NUCLEOTIDE SEQUENCE [LARGE SCALE GENOMIC DNA]</scope>
    <source>
        <strain evidence="1">HYR1</strain>
    </source>
</reference>
<keyword evidence="2" id="KW-1185">Reference proteome</keyword>
<gene>
    <name evidence="1" type="ORF">BpHYR1_032363</name>
</gene>
<sequence length="122" mass="13604">LKQLKSDLSRLESAAGAFNNPQTHTPIIHFDKDKYNYLQFEIQRYTVYSSILEEKLQNTENIQNQQSPKPVVINELNPSSIYVNGGGVSFPESNSIKQSILNGCSTVSPSNTLSNTNSKKIN</sequence>